<accession>H1VQC1</accession>
<sequence>IGFGPNGVADCEIIRASVRFADAPFKTRYFAPANLRHAADDERYGALIARFIREKFLYELYPIALIVECAGGKAIDPADGRPLLDKASVDCDGRAGLICGTAEEVDIVKRALLD</sequence>
<evidence type="ECO:0000313" key="3">
    <source>
        <dbReference type="Proteomes" id="UP000007174"/>
    </source>
</evidence>
<protein>
    <submittedName>
        <fullName evidence="2">Sedoheptulose-1,7-bisphosphatase</fullName>
    </submittedName>
</protein>
<dbReference type="Gene3D" id="3.40.190.80">
    <property type="match status" value="1"/>
</dbReference>
<evidence type="ECO:0000259" key="1">
    <source>
        <dbReference type="Pfam" id="PF18913"/>
    </source>
</evidence>
<dbReference type="AlphaFoldDB" id="H1VQC1"/>
<dbReference type="eggNOG" id="KOG1458">
    <property type="taxonomic scope" value="Eukaryota"/>
</dbReference>
<name>H1VQC1_COLHI</name>
<dbReference type="InterPro" id="IPR044015">
    <property type="entry name" value="FBPase_C_dom"/>
</dbReference>
<dbReference type="SUPFAM" id="SSF56655">
    <property type="entry name" value="Carbohydrate phosphatase"/>
    <property type="match status" value="1"/>
</dbReference>
<dbReference type="Proteomes" id="UP000007174">
    <property type="component" value="Unassembled WGS sequence"/>
</dbReference>
<proteinExistence type="predicted"/>
<gene>
    <name evidence="2" type="ORF">CH063_12426</name>
</gene>
<feature type="domain" description="Fructose-1-6-bisphosphatase class 1 C-terminal" evidence="1">
    <location>
        <begin position="55"/>
        <end position="111"/>
    </location>
</feature>
<dbReference type="STRING" id="759273.H1VQC1"/>
<reference evidence="3" key="1">
    <citation type="journal article" date="2012" name="Nat. Genet.">
        <title>Lifestyle transitions in plant pathogenic Colletotrichum fungi deciphered by genome and transcriptome analyses.</title>
        <authorList>
            <person name="O'Connell R.J."/>
            <person name="Thon M.R."/>
            <person name="Hacquard S."/>
            <person name="Amyotte S.G."/>
            <person name="Kleemann J."/>
            <person name="Torres M.F."/>
            <person name="Damm U."/>
            <person name="Buiate E.A."/>
            <person name="Epstein L."/>
            <person name="Alkan N."/>
            <person name="Altmueller J."/>
            <person name="Alvarado-Balderrama L."/>
            <person name="Bauser C.A."/>
            <person name="Becker C."/>
            <person name="Birren B.W."/>
            <person name="Chen Z."/>
            <person name="Choi J."/>
            <person name="Crouch J.A."/>
            <person name="Duvick J.P."/>
            <person name="Farman M.A."/>
            <person name="Gan P."/>
            <person name="Heiman D."/>
            <person name="Henrissat B."/>
            <person name="Howard R.J."/>
            <person name="Kabbage M."/>
            <person name="Koch C."/>
            <person name="Kracher B."/>
            <person name="Kubo Y."/>
            <person name="Law A.D."/>
            <person name="Lebrun M.-H."/>
            <person name="Lee Y.-H."/>
            <person name="Miyara I."/>
            <person name="Moore N."/>
            <person name="Neumann U."/>
            <person name="Nordstroem K."/>
            <person name="Panaccione D.G."/>
            <person name="Panstruga R."/>
            <person name="Place M."/>
            <person name="Proctor R.H."/>
            <person name="Prusky D."/>
            <person name="Rech G."/>
            <person name="Reinhardt R."/>
            <person name="Rollins J.A."/>
            <person name="Rounsley S."/>
            <person name="Schardl C.L."/>
            <person name="Schwartz D.C."/>
            <person name="Shenoy N."/>
            <person name="Shirasu K."/>
            <person name="Sikhakolli U.R."/>
            <person name="Stueber K."/>
            <person name="Sukno S.A."/>
            <person name="Sweigard J.A."/>
            <person name="Takano Y."/>
            <person name="Takahara H."/>
            <person name="Trail F."/>
            <person name="van der Does H.C."/>
            <person name="Voll L.M."/>
            <person name="Will I."/>
            <person name="Young S."/>
            <person name="Zeng Q."/>
            <person name="Zhang J."/>
            <person name="Zhou S."/>
            <person name="Dickman M.B."/>
            <person name="Schulze-Lefert P."/>
            <person name="Ver Loren van Themaat E."/>
            <person name="Ma L.-J."/>
            <person name="Vaillancourt L.J."/>
        </authorList>
    </citation>
    <scope>NUCLEOTIDE SEQUENCE [LARGE SCALE GENOMIC DNA]</scope>
    <source>
        <strain evidence="3">IMI 349063</strain>
    </source>
</reference>
<evidence type="ECO:0000313" key="2">
    <source>
        <dbReference type="EMBL" id="CCF42427.1"/>
    </source>
</evidence>
<dbReference type="Pfam" id="PF18913">
    <property type="entry name" value="FBPase_C"/>
    <property type="match status" value="1"/>
</dbReference>
<organism evidence="2 3">
    <name type="scientific">Colletotrichum higginsianum (strain IMI 349063)</name>
    <name type="common">Crucifer anthracnose fungus</name>
    <dbReference type="NCBI Taxonomy" id="759273"/>
    <lineage>
        <taxon>Eukaryota</taxon>
        <taxon>Fungi</taxon>
        <taxon>Dikarya</taxon>
        <taxon>Ascomycota</taxon>
        <taxon>Pezizomycotina</taxon>
        <taxon>Sordariomycetes</taxon>
        <taxon>Hypocreomycetidae</taxon>
        <taxon>Glomerellales</taxon>
        <taxon>Glomerellaceae</taxon>
        <taxon>Colletotrichum</taxon>
        <taxon>Colletotrichum destructivum species complex</taxon>
    </lineage>
</organism>
<feature type="non-terminal residue" evidence="2">
    <location>
        <position position="1"/>
    </location>
</feature>
<dbReference type="VEuPathDB" id="FungiDB:CH63R_05607"/>
<dbReference type="EMBL" id="CACQ02005376">
    <property type="protein sequence ID" value="CCF42427.1"/>
    <property type="molecule type" value="Genomic_DNA"/>
</dbReference>
<dbReference type="HOGENOM" id="CLU_2126892_0_0_1"/>